<organism evidence="2 3">
    <name type="scientific">Saccharospirillum mangrovi</name>
    <dbReference type="NCBI Taxonomy" id="2161747"/>
    <lineage>
        <taxon>Bacteria</taxon>
        <taxon>Pseudomonadati</taxon>
        <taxon>Pseudomonadota</taxon>
        <taxon>Gammaproteobacteria</taxon>
        <taxon>Oceanospirillales</taxon>
        <taxon>Saccharospirillaceae</taxon>
        <taxon>Saccharospirillum</taxon>
    </lineage>
</organism>
<proteinExistence type="predicted"/>
<dbReference type="InterPro" id="IPR012349">
    <property type="entry name" value="Split_barrel_FMN-bd"/>
</dbReference>
<dbReference type="InterPro" id="IPR024747">
    <property type="entry name" value="Pyridox_Oxase-rel"/>
</dbReference>
<dbReference type="RefSeq" id="WP_380696766.1">
    <property type="nucleotide sequence ID" value="NZ_JBHRYR010000003.1"/>
</dbReference>
<dbReference type="SUPFAM" id="SSF50475">
    <property type="entry name" value="FMN-binding split barrel"/>
    <property type="match status" value="1"/>
</dbReference>
<dbReference type="EC" id="1.-.-.-" evidence="2"/>
<evidence type="ECO:0000313" key="3">
    <source>
        <dbReference type="Proteomes" id="UP001595617"/>
    </source>
</evidence>
<comment type="caution">
    <text evidence="2">The sequence shown here is derived from an EMBL/GenBank/DDBJ whole genome shotgun (WGS) entry which is preliminary data.</text>
</comment>
<feature type="region of interest" description="Disordered" evidence="1">
    <location>
        <begin position="1"/>
        <end position="20"/>
    </location>
</feature>
<dbReference type="Pfam" id="PF12900">
    <property type="entry name" value="Pyridox_ox_2"/>
    <property type="match status" value="1"/>
</dbReference>
<keyword evidence="2" id="KW-0560">Oxidoreductase</keyword>
<dbReference type="GO" id="GO:0016491">
    <property type="term" value="F:oxidoreductase activity"/>
    <property type="evidence" value="ECO:0007669"/>
    <property type="project" value="UniProtKB-KW"/>
</dbReference>
<evidence type="ECO:0000313" key="2">
    <source>
        <dbReference type="EMBL" id="MFC3853528.1"/>
    </source>
</evidence>
<dbReference type="PANTHER" id="PTHR34071:SF2">
    <property type="entry name" value="FLAVIN-NUCLEOTIDE-BINDING PROTEIN"/>
    <property type="match status" value="1"/>
</dbReference>
<dbReference type="EMBL" id="JBHRYR010000003">
    <property type="protein sequence ID" value="MFC3853528.1"/>
    <property type="molecule type" value="Genomic_DNA"/>
</dbReference>
<accession>A0ABV8A1S5</accession>
<evidence type="ECO:0000256" key="1">
    <source>
        <dbReference type="SAM" id="MobiDB-lite"/>
    </source>
</evidence>
<gene>
    <name evidence="2" type="ORF">ACFOOG_11845</name>
</gene>
<dbReference type="Proteomes" id="UP001595617">
    <property type="component" value="Unassembled WGS sequence"/>
</dbReference>
<name>A0ABV8A1S5_9GAMM</name>
<reference evidence="3" key="1">
    <citation type="journal article" date="2019" name="Int. J. Syst. Evol. Microbiol.">
        <title>The Global Catalogue of Microorganisms (GCM) 10K type strain sequencing project: providing services to taxonomists for standard genome sequencing and annotation.</title>
        <authorList>
            <consortium name="The Broad Institute Genomics Platform"/>
            <consortium name="The Broad Institute Genome Sequencing Center for Infectious Disease"/>
            <person name="Wu L."/>
            <person name="Ma J."/>
        </authorList>
    </citation>
    <scope>NUCLEOTIDE SEQUENCE [LARGE SCALE GENOMIC DNA]</scope>
    <source>
        <strain evidence="3">IBRC 10765</strain>
    </source>
</reference>
<protein>
    <submittedName>
        <fullName evidence="2">Pyridoxamine 5'-phosphate oxidase family protein</fullName>
        <ecNumber evidence="2">1.-.-.-</ecNumber>
    </submittedName>
</protein>
<dbReference type="Gene3D" id="2.30.110.10">
    <property type="entry name" value="Electron Transport, Fmn-binding Protein, Chain A"/>
    <property type="match status" value="1"/>
</dbReference>
<sequence length="215" mass="24153">MRTLENAPLHGQRSHVKRGPGRALYDRKVLDEILDTTLMCTVAQSIDGQPFATPTCHWREGDYVYWHGHAKARNLAIGQEVCVNIAQLDGLVLARSAFHHSVNYRSATLFGQAEAITDPLEKARQFERFVDKVSPGRWAHLRPMTDNEAKATGLVRLHINEASSKIRATGVNDDEADLNWPVWAGIIPLEKHWGKPQQEAQTAVFELPETPLKAY</sequence>
<keyword evidence="3" id="KW-1185">Reference proteome</keyword>
<dbReference type="PANTHER" id="PTHR34071">
    <property type="entry name" value="5-NITROIMIDAZOLE ANTIBIOTICS RESISTANCE PROTEIN, NIMA-FAMILY-RELATED PROTEIN-RELATED"/>
    <property type="match status" value="1"/>
</dbReference>